<dbReference type="Pfam" id="PF11838">
    <property type="entry name" value="ERAP1_C"/>
    <property type="match status" value="1"/>
</dbReference>
<dbReference type="CDD" id="cd09601">
    <property type="entry name" value="M1_APN-Q_like"/>
    <property type="match status" value="1"/>
</dbReference>
<keyword evidence="6 12" id="KW-0378">Hydrolase</keyword>
<evidence type="ECO:0000256" key="2">
    <source>
        <dbReference type="ARBA" id="ARBA00010136"/>
    </source>
</evidence>
<comment type="cofactor">
    <cofactor evidence="10 12">
        <name>Zn(2+)</name>
        <dbReference type="ChEBI" id="CHEBI:29105"/>
    </cofactor>
    <text evidence="10 12">Binds 1 zinc ion per subunit.</text>
</comment>
<protein>
    <recommendedName>
        <fullName evidence="12">Aminopeptidase</fullName>
        <ecNumber evidence="12">3.4.11.-</ecNumber>
    </recommendedName>
</protein>
<dbReference type="GO" id="GO:0005615">
    <property type="term" value="C:extracellular space"/>
    <property type="evidence" value="ECO:0007669"/>
    <property type="project" value="TreeGrafter"/>
</dbReference>
<evidence type="ECO:0000256" key="1">
    <source>
        <dbReference type="ARBA" id="ARBA00000098"/>
    </source>
</evidence>
<dbReference type="Gene3D" id="1.10.390.10">
    <property type="entry name" value="Neutral Protease Domain 2"/>
    <property type="match status" value="1"/>
</dbReference>
<dbReference type="Gene3D" id="2.60.40.1730">
    <property type="entry name" value="tricorn interacting facor f3 domain"/>
    <property type="match status" value="1"/>
</dbReference>
<reference evidence="17" key="2">
    <citation type="journal article" date="2023" name="Syst. Appl. Microbiol.">
        <title>Govania unica gen. nov., sp. nov., a rare biosphere bacterium that represents a novel family in the class Alphaproteobacteria.</title>
        <authorList>
            <person name="Vandamme P."/>
            <person name="Peeters C."/>
            <person name="Hettiarachchi A."/>
            <person name="Cnockaert M."/>
            <person name="Carlier A."/>
        </authorList>
    </citation>
    <scope>NUCLEOTIDE SEQUENCE</scope>
    <source>
        <strain evidence="17">LMG 31809</strain>
    </source>
</reference>
<evidence type="ECO:0000259" key="15">
    <source>
        <dbReference type="Pfam" id="PF11838"/>
    </source>
</evidence>
<evidence type="ECO:0000256" key="4">
    <source>
        <dbReference type="ARBA" id="ARBA00022670"/>
    </source>
</evidence>
<dbReference type="EMBL" id="JANWOI010000001">
    <property type="protein sequence ID" value="MDA5192833.1"/>
    <property type="molecule type" value="Genomic_DNA"/>
</dbReference>
<dbReference type="GO" id="GO:0070006">
    <property type="term" value="F:metalloaminopeptidase activity"/>
    <property type="evidence" value="ECO:0007669"/>
    <property type="project" value="TreeGrafter"/>
</dbReference>
<evidence type="ECO:0000313" key="17">
    <source>
        <dbReference type="EMBL" id="MDA5192833.1"/>
    </source>
</evidence>
<keyword evidence="8 12" id="KW-0482">Metalloprotease</keyword>
<keyword evidence="3 12" id="KW-0031">Aminopeptidase</keyword>
<feature type="binding site" evidence="10">
    <location>
        <position position="347"/>
    </location>
    <ligand>
        <name>Zn(2+)</name>
        <dbReference type="ChEBI" id="CHEBI:29105"/>
        <note>catalytic</note>
    </ligand>
</feature>
<dbReference type="AlphaFoldDB" id="A0A9X3TWA9"/>
<evidence type="ECO:0000313" key="18">
    <source>
        <dbReference type="Proteomes" id="UP001141619"/>
    </source>
</evidence>
<feature type="domain" description="Aminopeptidase N-like N-terminal" evidence="16">
    <location>
        <begin position="36"/>
        <end position="216"/>
    </location>
</feature>
<evidence type="ECO:0000256" key="8">
    <source>
        <dbReference type="ARBA" id="ARBA00023049"/>
    </source>
</evidence>
<dbReference type="Proteomes" id="UP001141619">
    <property type="component" value="Unassembled WGS sequence"/>
</dbReference>
<keyword evidence="4 12" id="KW-0645">Protease</keyword>
<dbReference type="Pfam" id="PF17900">
    <property type="entry name" value="Peptidase_M1_N"/>
    <property type="match status" value="1"/>
</dbReference>
<dbReference type="InterPro" id="IPR034016">
    <property type="entry name" value="M1_APN-typ"/>
</dbReference>
<gene>
    <name evidence="17" type="ORF">NYP16_02520</name>
</gene>
<dbReference type="InterPro" id="IPR024571">
    <property type="entry name" value="ERAP1-like_C_dom"/>
</dbReference>
<comment type="similarity">
    <text evidence="2 12">Belongs to the peptidase M1 family.</text>
</comment>
<evidence type="ECO:0000256" key="7">
    <source>
        <dbReference type="ARBA" id="ARBA00022833"/>
    </source>
</evidence>
<evidence type="ECO:0000256" key="13">
    <source>
        <dbReference type="SAM" id="SignalP"/>
    </source>
</evidence>
<feature type="binding site" evidence="10">
    <location>
        <position position="328"/>
    </location>
    <ligand>
        <name>Zn(2+)</name>
        <dbReference type="ChEBI" id="CHEBI:29105"/>
        <note>catalytic</note>
    </ligand>
</feature>
<dbReference type="GO" id="GO:0042277">
    <property type="term" value="F:peptide binding"/>
    <property type="evidence" value="ECO:0007669"/>
    <property type="project" value="TreeGrafter"/>
</dbReference>
<evidence type="ECO:0000259" key="16">
    <source>
        <dbReference type="Pfam" id="PF17900"/>
    </source>
</evidence>
<feature type="binding site" evidence="10">
    <location>
        <position position="324"/>
    </location>
    <ligand>
        <name>Zn(2+)</name>
        <dbReference type="ChEBI" id="CHEBI:29105"/>
        <note>catalytic</note>
    </ligand>
</feature>
<dbReference type="Gene3D" id="1.25.50.20">
    <property type="match status" value="1"/>
</dbReference>
<dbReference type="InterPro" id="IPR045357">
    <property type="entry name" value="Aminopeptidase_N-like_N"/>
</dbReference>
<feature type="signal peptide" evidence="13">
    <location>
        <begin position="1"/>
        <end position="22"/>
    </location>
</feature>
<evidence type="ECO:0000259" key="14">
    <source>
        <dbReference type="Pfam" id="PF01433"/>
    </source>
</evidence>
<dbReference type="GO" id="GO:0006508">
    <property type="term" value="P:proteolysis"/>
    <property type="evidence" value="ECO:0007669"/>
    <property type="project" value="UniProtKB-KW"/>
</dbReference>
<evidence type="ECO:0000256" key="6">
    <source>
        <dbReference type="ARBA" id="ARBA00022801"/>
    </source>
</evidence>
<dbReference type="PANTHER" id="PTHR11533:SF174">
    <property type="entry name" value="PUROMYCIN-SENSITIVE AMINOPEPTIDASE-RELATED"/>
    <property type="match status" value="1"/>
</dbReference>
<comment type="caution">
    <text evidence="17">The sequence shown here is derived from an EMBL/GenBank/DDBJ whole genome shotgun (WGS) entry which is preliminary data.</text>
</comment>
<dbReference type="FunFam" id="1.10.390.10:FF:000006">
    <property type="entry name" value="Puromycin-sensitive aminopeptidase"/>
    <property type="match status" value="1"/>
</dbReference>
<dbReference type="GO" id="GO:0005737">
    <property type="term" value="C:cytoplasm"/>
    <property type="evidence" value="ECO:0007669"/>
    <property type="project" value="TreeGrafter"/>
</dbReference>
<proteinExistence type="inferred from homology"/>
<evidence type="ECO:0000256" key="3">
    <source>
        <dbReference type="ARBA" id="ARBA00022438"/>
    </source>
</evidence>
<organism evidence="17 18">
    <name type="scientific">Govanella unica</name>
    <dbReference type="NCBI Taxonomy" id="2975056"/>
    <lineage>
        <taxon>Bacteria</taxon>
        <taxon>Pseudomonadati</taxon>
        <taxon>Pseudomonadota</taxon>
        <taxon>Alphaproteobacteria</taxon>
        <taxon>Emcibacterales</taxon>
        <taxon>Govanellaceae</taxon>
        <taxon>Govanella</taxon>
    </lineage>
</organism>
<dbReference type="GO" id="GO:0043171">
    <property type="term" value="P:peptide catabolic process"/>
    <property type="evidence" value="ECO:0007669"/>
    <property type="project" value="TreeGrafter"/>
</dbReference>
<dbReference type="Pfam" id="PF01433">
    <property type="entry name" value="Peptidase_M1"/>
    <property type="match status" value="1"/>
</dbReference>
<reference evidence="17" key="1">
    <citation type="submission" date="2022-08" db="EMBL/GenBank/DDBJ databases">
        <authorList>
            <person name="Vandamme P."/>
            <person name="Hettiarachchi A."/>
            <person name="Peeters C."/>
            <person name="Cnockaert M."/>
            <person name="Carlier A."/>
        </authorList>
    </citation>
    <scope>NUCLEOTIDE SEQUENCE</scope>
    <source>
        <strain evidence="17">LMG 31809</strain>
    </source>
</reference>
<feature type="domain" description="Peptidase M1 membrane alanine aminopeptidase" evidence="14">
    <location>
        <begin position="250"/>
        <end position="467"/>
    </location>
</feature>
<evidence type="ECO:0000256" key="5">
    <source>
        <dbReference type="ARBA" id="ARBA00022723"/>
    </source>
</evidence>
<feature type="active site" description="Proton acceptor" evidence="9">
    <location>
        <position position="325"/>
    </location>
</feature>
<dbReference type="PRINTS" id="PR00756">
    <property type="entry name" value="ALADIPTASE"/>
</dbReference>
<keyword evidence="5 10" id="KW-0479">Metal-binding</keyword>
<dbReference type="InterPro" id="IPR001930">
    <property type="entry name" value="Peptidase_M1"/>
</dbReference>
<keyword evidence="18" id="KW-1185">Reference proteome</keyword>
<dbReference type="InterPro" id="IPR014782">
    <property type="entry name" value="Peptidase_M1_dom"/>
</dbReference>
<dbReference type="InterPro" id="IPR050344">
    <property type="entry name" value="Peptidase_M1_aminopeptidases"/>
</dbReference>
<name>A0A9X3TWA9_9PROT</name>
<accession>A0A9X3TWA9</accession>
<dbReference type="EC" id="3.4.11.-" evidence="12"/>
<dbReference type="GO" id="GO:0016020">
    <property type="term" value="C:membrane"/>
    <property type="evidence" value="ECO:0007669"/>
    <property type="project" value="TreeGrafter"/>
</dbReference>
<keyword evidence="7 10" id="KW-0862">Zinc</keyword>
<evidence type="ECO:0000256" key="9">
    <source>
        <dbReference type="PIRSR" id="PIRSR634016-1"/>
    </source>
</evidence>
<keyword evidence="13" id="KW-0732">Signal</keyword>
<dbReference type="RefSeq" id="WP_274942534.1">
    <property type="nucleotide sequence ID" value="NZ_JANWOI010000001.1"/>
</dbReference>
<evidence type="ECO:0000256" key="11">
    <source>
        <dbReference type="PIRSR" id="PIRSR634016-4"/>
    </source>
</evidence>
<dbReference type="SUPFAM" id="SSF63737">
    <property type="entry name" value="Leukotriene A4 hydrolase N-terminal domain"/>
    <property type="match status" value="1"/>
</dbReference>
<evidence type="ECO:0000256" key="12">
    <source>
        <dbReference type="RuleBase" id="RU364040"/>
    </source>
</evidence>
<comment type="catalytic activity">
    <reaction evidence="1">
        <text>Release of an N-terminal amino acid, Xaa-|-Yaa- from a peptide, amide or arylamide. Xaa is preferably Ala, but may be most amino acids including Pro (slow action). When a terminal hydrophobic residue is followed by a prolyl residue, the two may be released as an intact Xaa-Pro dipeptide.</text>
        <dbReference type="EC" id="3.4.11.2"/>
    </reaction>
</comment>
<sequence>MLRLPSFVSCLALTLVASSTVAAPLQTSQLPRDIRPDHYDLTLTPDAQNLSFTGQVGIDFEVLTPTPRVVLNAADLEIVTATLAGRRGFAAPKITLDTAAQTATFEFTKALPVGRYRLDISYKGKIGTQATGLFALDYDEASGKRRALYTQFEDSYARYVLPSWDEPFYKATFSVKADVPAGEMAVSNMPVASETAEKSGRKLVSFATSPKMSTYLLFFGLGEFERATRKIRNVEVGVIAKKGDIDKAGYALDSAAQILPWLDDYFAVPYPLPKLDNIAAPGRSQFFSAMENWGAIFTFENTLLFDPAISSESDKQRIFVVEAHEMAHQWFGNLVTMAWWDDLWLNEGFASWMEGRVTEHFHPEWDPALDAVNSRDAAMSLDALASTHPVVQKIETVAQISQAFDAITYQKGQAVIGMLEAYTGTEAWRAGVRKYIKANSYGNTVSDDLWAAVEAAAGKPVTAIAHDFTLQPGVPLIRVESAACKNGQTELMLSQGEYTKDRPNKTPLGWHVPVLARGLDAATPVAALVVGGRAEMTVPGCAPVVVNAGQSGYYRTLYTPGLFKTLAANFARLAPADQMGLLSDSSNLGLAGLQPPSDVFDLLRAIPADAKPHVWSRAASLVQSFYDYGEGNAGQQAALRKFAGQYLRPVLDRLGWTPRAGEPDTVAILRGDLITTLGRVGDPVVIAEARRRFAARVSDPAAIPPSLRRTILRVVALHADQATWTAIHEAAAQETSALIRPELYNLLAVAKDETLTRQALALAMTDEPGVTTGASMIRWAAAEHPDLVFDFAVANKDAVNAKVDVSARTRFIPSLGAGSSDPAMIAKLRSYGEANIPADAQQSVKTAIAAVAYRIDVRKTRMPVIAAWLARNKF</sequence>
<feature type="domain" description="ERAP1-like C-terminal" evidence="15">
    <location>
        <begin position="544"/>
        <end position="851"/>
    </location>
</feature>
<dbReference type="InterPro" id="IPR027268">
    <property type="entry name" value="Peptidase_M4/M1_CTD_sf"/>
</dbReference>
<feature type="site" description="Transition state stabilizer" evidence="11">
    <location>
        <position position="409"/>
    </location>
</feature>
<evidence type="ECO:0000256" key="10">
    <source>
        <dbReference type="PIRSR" id="PIRSR634016-3"/>
    </source>
</evidence>
<dbReference type="GO" id="GO:0008270">
    <property type="term" value="F:zinc ion binding"/>
    <property type="evidence" value="ECO:0007669"/>
    <property type="project" value="UniProtKB-UniRule"/>
</dbReference>
<dbReference type="GO" id="GO:0016285">
    <property type="term" value="F:alanyl aminopeptidase activity"/>
    <property type="evidence" value="ECO:0007669"/>
    <property type="project" value="UniProtKB-EC"/>
</dbReference>
<dbReference type="SUPFAM" id="SSF55486">
    <property type="entry name" value="Metalloproteases ('zincins'), catalytic domain"/>
    <property type="match status" value="1"/>
</dbReference>
<dbReference type="PANTHER" id="PTHR11533">
    <property type="entry name" value="PROTEASE M1 ZINC METALLOPROTEASE"/>
    <property type="match status" value="1"/>
</dbReference>
<dbReference type="InterPro" id="IPR042097">
    <property type="entry name" value="Aminopeptidase_N-like_N_sf"/>
</dbReference>
<feature type="chain" id="PRO_5040975427" description="Aminopeptidase" evidence="13">
    <location>
        <begin position="23"/>
        <end position="874"/>
    </location>
</feature>